<dbReference type="STRING" id="342668.A0A1B8GGA0"/>
<protein>
    <submittedName>
        <fullName evidence="1">Uncharacterized protein</fullName>
    </submittedName>
</protein>
<dbReference type="EMBL" id="KV460240">
    <property type="protein sequence ID" value="OBT94850.1"/>
    <property type="molecule type" value="Genomic_DNA"/>
</dbReference>
<evidence type="ECO:0000313" key="2">
    <source>
        <dbReference type="Proteomes" id="UP000091956"/>
    </source>
</evidence>
<name>A0A1B8GGA0_9PEZI</name>
<dbReference type="RefSeq" id="XP_018128583.1">
    <property type="nucleotide sequence ID" value="XM_018275802.1"/>
</dbReference>
<proteinExistence type="predicted"/>
<dbReference type="GeneID" id="28839736"/>
<sequence length="77" mass="8921">MSFGFSLGDFIAFVDAPSQFRDISDEFRSLSIILQDVEVLLERELNNEQKKELQEISNGCRNVLEKLEHILDKYGEL</sequence>
<dbReference type="Proteomes" id="UP000091956">
    <property type="component" value="Unassembled WGS sequence"/>
</dbReference>
<accession>A0A1B8GGA0</accession>
<evidence type="ECO:0000313" key="1">
    <source>
        <dbReference type="EMBL" id="OBT94850.1"/>
    </source>
</evidence>
<keyword evidence="2" id="KW-1185">Reference proteome</keyword>
<organism evidence="1 2">
    <name type="scientific">Pseudogymnoascus verrucosus</name>
    <dbReference type="NCBI Taxonomy" id="342668"/>
    <lineage>
        <taxon>Eukaryota</taxon>
        <taxon>Fungi</taxon>
        <taxon>Dikarya</taxon>
        <taxon>Ascomycota</taxon>
        <taxon>Pezizomycotina</taxon>
        <taxon>Leotiomycetes</taxon>
        <taxon>Thelebolales</taxon>
        <taxon>Thelebolaceae</taxon>
        <taxon>Pseudogymnoascus</taxon>
    </lineage>
</organism>
<dbReference type="OrthoDB" id="195446at2759"/>
<reference evidence="2" key="2">
    <citation type="journal article" date="2018" name="Nat. Commun.">
        <title>Extreme sensitivity to ultraviolet light in the fungal pathogen causing white-nose syndrome of bats.</title>
        <authorList>
            <person name="Palmer J.M."/>
            <person name="Drees K.P."/>
            <person name="Foster J.T."/>
            <person name="Lindner D.L."/>
        </authorList>
    </citation>
    <scope>NUCLEOTIDE SEQUENCE [LARGE SCALE GENOMIC DNA]</scope>
    <source>
        <strain evidence="2">UAMH 10579</strain>
    </source>
</reference>
<reference evidence="1 2" key="1">
    <citation type="submission" date="2016-03" db="EMBL/GenBank/DDBJ databases">
        <title>Comparative genomics of Pseudogymnoascus destructans, the fungus causing white-nose syndrome of bats.</title>
        <authorList>
            <person name="Palmer J.M."/>
            <person name="Drees K.P."/>
            <person name="Foster J.T."/>
            <person name="Lindner D.L."/>
        </authorList>
    </citation>
    <scope>NUCLEOTIDE SEQUENCE [LARGE SCALE GENOMIC DNA]</scope>
    <source>
        <strain evidence="1 2">UAMH 10579</strain>
    </source>
</reference>
<dbReference type="AlphaFoldDB" id="A0A1B8GGA0"/>
<gene>
    <name evidence="1" type="ORF">VE01_06350</name>
</gene>